<evidence type="ECO:0000313" key="1">
    <source>
        <dbReference type="EMBL" id="KAI0046051.1"/>
    </source>
</evidence>
<name>A0ACB8RQX7_9AGAM</name>
<sequence>MRSRSWPSMACSKLLVPGESAAKLIRQTPAGHGQDSLSYCSTMYIIQTVTVLVYSICRYFRCSEKCYAMIGGCTLSSHYWAIPPAL</sequence>
<reference evidence="1" key="2">
    <citation type="journal article" date="2022" name="New Phytol.">
        <title>Evolutionary transition to the ectomycorrhizal habit in the genomes of a hyperdiverse lineage of mushroom-forming fungi.</title>
        <authorList>
            <person name="Looney B."/>
            <person name="Miyauchi S."/>
            <person name="Morin E."/>
            <person name="Drula E."/>
            <person name="Courty P.E."/>
            <person name="Kohler A."/>
            <person name="Kuo A."/>
            <person name="LaButti K."/>
            <person name="Pangilinan J."/>
            <person name="Lipzen A."/>
            <person name="Riley R."/>
            <person name="Andreopoulos W."/>
            <person name="He G."/>
            <person name="Johnson J."/>
            <person name="Nolan M."/>
            <person name="Tritt A."/>
            <person name="Barry K.W."/>
            <person name="Grigoriev I.V."/>
            <person name="Nagy L.G."/>
            <person name="Hibbett D."/>
            <person name="Henrissat B."/>
            <person name="Matheny P.B."/>
            <person name="Labbe J."/>
            <person name="Martin F.M."/>
        </authorList>
    </citation>
    <scope>NUCLEOTIDE SEQUENCE</scope>
    <source>
        <strain evidence="1">FP105234-sp</strain>
    </source>
</reference>
<reference evidence="1" key="1">
    <citation type="submission" date="2021-02" db="EMBL/GenBank/DDBJ databases">
        <authorList>
            <consortium name="DOE Joint Genome Institute"/>
            <person name="Ahrendt S."/>
            <person name="Looney B.P."/>
            <person name="Miyauchi S."/>
            <person name="Morin E."/>
            <person name="Drula E."/>
            <person name="Courty P.E."/>
            <person name="Chicoki N."/>
            <person name="Fauchery L."/>
            <person name="Kohler A."/>
            <person name="Kuo A."/>
            <person name="Labutti K."/>
            <person name="Pangilinan J."/>
            <person name="Lipzen A."/>
            <person name="Riley R."/>
            <person name="Andreopoulos W."/>
            <person name="He G."/>
            <person name="Johnson J."/>
            <person name="Barry K.W."/>
            <person name="Grigoriev I.V."/>
            <person name="Nagy L."/>
            <person name="Hibbett D."/>
            <person name="Henrissat B."/>
            <person name="Matheny P.B."/>
            <person name="Labbe J."/>
            <person name="Martin F."/>
        </authorList>
    </citation>
    <scope>NUCLEOTIDE SEQUENCE</scope>
    <source>
        <strain evidence="1">FP105234-sp</strain>
    </source>
</reference>
<protein>
    <submittedName>
        <fullName evidence="1">Uncharacterized protein</fullName>
    </submittedName>
</protein>
<dbReference type="Proteomes" id="UP000814033">
    <property type="component" value="Unassembled WGS sequence"/>
</dbReference>
<comment type="caution">
    <text evidence="1">The sequence shown here is derived from an EMBL/GenBank/DDBJ whole genome shotgun (WGS) entry which is preliminary data.</text>
</comment>
<organism evidence="1 2">
    <name type="scientific">Auriscalpium vulgare</name>
    <dbReference type="NCBI Taxonomy" id="40419"/>
    <lineage>
        <taxon>Eukaryota</taxon>
        <taxon>Fungi</taxon>
        <taxon>Dikarya</taxon>
        <taxon>Basidiomycota</taxon>
        <taxon>Agaricomycotina</taxon>
        <taxon>Agaricomycetes</taxon>
        <taxon>Russulales</taxon>
        <taxon>Auriscalpiaceae</taxon>
        <taxon>Auriscalpium</taxon>
    </lineage>
</organism>
<proteinExistence type="predicted"/>
<accession>A0ACB8RQX7</accession>
<keyword evidence="2" id="KW-1185">Reference proteome</keyword>
<evidence type="ECO:0000313" key="2">
    <source>
        <dbReference type="Proteomes" id="UP000814033"/>
    </source>
</evidence>
<gene>
    <name evidence="1" type="ORF">FA95DRAFT_1425905</name>
</gene>
<dbReference type="EMBL" id="MU275936">
    <property type="protein sequence ID" value="KAI0046051.1"/>
    <property type="molecule type" value="Genomic_DNA"/>
</dbReference>